<dbReference type="EMBL" id="MU805957">
    <property type="protein sequence ID" value="KAJ3844232.1"/>
    <property type="molecule type" value="Genomic_DNA"/>
</dbReference>
<evidence type="ECO:0000313" key="2">
    <source>
        <dbReference type="Proteomes" id="UP001163846"/>
    </source>
</evidence>
<evidence type="ECO:0000313" key="1">
    <source>
        <dbReference type="EMBL" id="KAJ3844232.1"/>
    </source>
</evidence>
<reference evidence="1" key="1">
    <citation type="submission" date="2022-08" db="EMBL/GenBank/DDBJ databases">
        <authorList>
            <consortium name="DOE Joint Genome Institute"/>
            <person name="Min B."/>
            <person name="Riley R."/>
            <person name="Sierra-Patev S."/>
            <person name="Naranjo-Ortiz M."/>
            <person name="Looney B."/>
            <person name="Konkel Z."/>
            <person name="Slot J.C."/>
            <person name="Sakamoto Y."/>
            <person name="Steenwyk J.L."/>
            <person name="Rokas A."/>
            <person name="Carro J."/>
            <person name="Camarero S."/>
            <person name="Ferreira P."/>
            <person name="Molpeceres G."/>
            <person name="Ruiz-Duenas F.J."/>
            <person name="Serrano A."/>
            <person name="Henrissat B."/>
            <person name="Drula E."/>
            <person name="Hughes K.W."/>
            <person name="Mata J.L."/>
            <person name="Ishikawa N.K."/>
            <person name="Vargas-Isla R."/>
            <person name="Ushijima S."/>
            <person name="Smith C.A."/>
            <person name="Ahrendt S."/>
            <person name="Andreopoulos W."/>
            <person name="He G."/>
            <person name="Labutti K."/>
            <person name="Lipzen A."/>
            <person name="Ng V."/>
            <person name="Sandor L."/>
            <person name="Barry K."/>
            <person name="Martinez A.T."/>
            <person name="Xiao Y."/>
            <person name="Gibbons J.G."/>
            <person name="Terashima K."/>
            <person name="Hibbett D.S."/>
            <person name="Grigoriev I.V."/>
        </authorList>
    </citation>
    <scope>NUCLEOTIDE SEQUENCE</scope>
    <source>
        <strain evidence="1">TFB9207</strain>
    </source>
</reference>
<protein>
    <submittedName>
        <fullName evidence="1">Uncharacterized protein</fullName>
    </submittedName>
</protein>
<dbReference type="Proteomes" id="UP001163846">
    <property type="component" value="Unassembled WGS sequence"/>
</dbReference>
<organism evidence="1 2">
    <name type="scientific">Lentinula raphanica</name>
    <dbReference type="NCBI Taxonomy" id="153919"/>
    <lineage>
        <taxon>Eukaryota</taxon>
        <taxon>Fungi</taxon>
        <taxon>Dikarya</taxon>
        <taxon>Basidiomycota</taxon>
        <taxon>Agaricomycotina</taxon>
        <taxon>Agaricomycetes</taxon>
        <taxon>Agaricomycetidae</taxon>
        <taxon>Agaricales</taxon>
        <taxon>Marasmiineae</taxon>
        <taxon>Omphalotaceae</taxon>
        <taxon>Lentinula</taxon>
    </lineage>
</organism>
<dbReference type="AlphaFoldDB" id="A0AA38UMJ2"/>
<comment type="caution">
    <text evidence="1">The sequence shown here is derived from an EMBL/GenBank/DDBJ whole genome shotgun (WGS) entry which is preliminary data.</text>
</comment>
<keyword evidence="2" id="KW-1185">Reference proteome</keyword>
<gene>
    <name evidence="1" type="ORF">F5878DRAFT_602469</name>
</gene>
<accession>A0AA38UMJ2</accession>
<name>A0AA38UMJ2_9AGAR</name>
<sequence length="97" mass="10946">MTKAQGKNYNESAVIASAYAYHEDHPSTTYGNSIRDTGKLLLFRVVTALNREQEIAAPLVMSYLMGWGDSRCSHTYTAIYWESVQQEITRAFPTGHQ</sequence>
<proteinExistence type="predicted"/>